<sequence>MNALSRREEETLLKKTKEHALKECDPLVKEFAQCAEGRTFSVAWECRGKYKLVQECMLQYTGPEAMALVRAEYLRLRDEQRQKRAHSDPA</sequence>
<dbReference type="GO" id="GO:0005743">
    <property type="term" value="C:mitochondrial inner membrane"/>
    <property type="evidence" value="ECO:0007669"/>
    <property type="project" value="UniProtKB-SubCell"/>
</dbReference>
<evidence type="ECO:0000313" key="5">
    <source>
        <dbReference type="Proteomes" id="UP000193067"/>
    </source>
</evidence>
<evidence type="ECO:0000313" key="4">
    <source>
        <dbReference type="EMBL" id="OSD06074.1"/>
    </source>
</evidence>
<dbReference type="PANTHER" id="PTHR22977">
    <property type="entry name" value="COX ASSEMBLY MITOCHONDRIAL PROTEIN"/>
    <property type="match status" value="1"/>
</dbReference>
<evidence type="ECO:0000256" key="1">
    <source>
        <dbReference type="ARBA" id="ARBA00007347"/>
    </source>
</evidence>
<organism evidence="4 5">
    <name type="scientific">Trametes coccinea (strain BRFM310)</name>
    <name type="common">Pycnoporus coccineus</name>
    <dbReference type="NCBI Taxonomy" id="1353009"/>
    <lineage>
        <taxon>Eukaryota</taxon>
        <taxon>Fungi</taxon>
        <taxon>Dikarya</taxon>
        <taxon>Basidiomycota</taxon>
        <taxon>Agaricomycotina</taxon>
        <taxon>Agaricomycetes</taxon>
        <taxon>Polyporales</taxon>
        <taxon>Polyporaceae</taxon>
        <taxon>Trametes</taxon>
    </lineage>
</organism>
<comment type="subcellular location">
    <subcellularLocation>
        <location evidence="3">Mitochondrion inner membrane</location>
    </subcellularLocation>
</comment>
<keyword evidence="3" id="KW-0496">Mitochondrion</keyword>
<keyword evidence="3" id="KW-0143">Chaperone</keyword>
<proteinExistence type="inferred from homology"/>
<comment type="similarity">
    <text evidence="1 3">Belongs to the CMC family.</text>
</comment>
<comment type="function">
    <text evidence="3">Required for mitochondrial cytochrome c oxidase (COX) assembly and respiration.</text>
</comment>
<keyword evidence="5" id="KW-1185">Reference proteome</keyword>
<keyword evidence="2" id="KW-1015">Disulfide bond</keyword>
<protein>
    <recommendedName>
        <fullName evidence="3">COX assembly mitochondrial protein</fullName>
    </recommendedName>
</protein>
<keyword evidence="3" id="KW-0999">Mitochondrion inner membrane</keyword>
<evidence type="ECO:0000256" key="3">
    <source>
        <dbReference type="RuleBase" id="RU364104"/>
    </source>
</evidence>
<gene>
    <name evidence="4" type="ORF">PYCCODRAFT_1474938</name>
</gene>
<reference evidence="4 5" key="1">
    <citation type="journal article" date="2015" name="Biotechnol. Biofuels">
        <title>Enhanced degradation of softwood versus hardwood by the white-rot fungus Pycnoporus coccineus.</title>
        <authorList>
            <person name="Couturier M."/>
            <person name="Navarro D."/>
            <person name="Chevret D."/>
            <person name="Henrissat B."/>
            <person name="Piumi F."/>
            <person name="Ruiz-Duenas F.J."/>
            <person name="Martinez A.T."/>
            <person name="Grigoriev I.V."/>
            <person name="Riley R."/>
            <person name="Lipzen A."/>
            <person name="Berrin J.G."/>
            <person name="Master E.R."/>
            <person name="Rosso M.N."/>
        </authorList>
    </citation>
    <scope>NUCLEOTIDE SEQUENCE [LARGE SCALE GENOMIC DNA]</scope>
    <source>
        <strain evidence="4 5">BRFM310</strain>
    </source>
</reference>
<evidence type="ECO:0000256" key="2">
    <source>
        <dbReference type="ARBA" id="ARBA00023157"/>
    </source>
</evidence>
<dbReference type="InterPro" id="IPR013892">
    <property type="entry name" value="Cyt_c_biogenesis_Cmc1-like"/>
</dbReference>
<dbReference type="PANTHER" id="PTHR22977:SF5">
    <property type="entry name" value="COX ASSEMBLY MITOCHONDRIAL PROTEIN HOMOLOG"/>
    <property type="match status" value="1"/>
</dbReference>
<dbReference type="EMBL" id="KZ084091">
    <property type="protein sequence ID" value="OSD06074.1"/>
    <property type="molecule type" value="Genomic_DNA"/>
</dbReference>
<dbReference type="Proteomes" id="UP000193067">
    <property type="component" value="Unassembled WGS sequence"/>
</dbReference>
<name>A0A1Y2IZR3_TRAC3</name>
<dbReference type="OrthoDB" id="6224010at2759"/>
<dbReference type="STRING" id="1353009.A0A1Y2IZR3"/>
<dbReference type="AlphaFoldDB" id="A0A1Y2IZR3"/>
<dbReference type="PROSITE" id="PS51808">
    <property type="entry name" value="CHCH"/>
    <property type="match status" value="1"/>
</dbReference>
<keyword evidence="3" id="KW-0472">Membrane</keyword>
<accession>A0A1Y2IZR3</accession>
<dbReference type="Pfam" id="PF08583">
    <property type="entry name" value="Cmc1"/>
    <property type="match status" value="1"/>
</dbReference>